<feature type="transmembrane region" description="Helical" evidence="1">
    <location>
        <begin position="387"/>
        <end position="412"/>
    </location>
</feature>
<reference evidence="2 3" key="1">
    <citation type="submission" date="2016-03" db="EMBL/GenBank/DDBJ databases">
        <authorList>
            <person name="Ploux O."/>
        </authorList>
    </citation>
    <scope>NUCLEOTIDE SEQUENCE [LARGE SCALE GENOMIC DNA]</scope>
    <source>
        <strain evidence="2 3">R0</strain>
    </source>
</reference>
<keyword evidence="3" id="KW-1185">Reference proteome</keyword>
<proteinExistence type="predicted"/>
<keyword evidence="1" id="KW-1133">Transmembrane helix</keyword>
<dbReference type="Gene3D" id="3.30.70.1320">
    <property type="entry name" value="Multidrug efflux transporter AcrB pore domain like"/>
    <property type="match status" value="1"/>
</dbReference>
<dbReference type="SUPFAM" id="SSF82866">
    <property type="entry name" value="Multidrug efflux transporter AcrB transmembrane domain"/>
    <property type="match status" value="2"/>
</dbReference>
<dbReference type="InterPro" id="IPR027463">
    <property type="entry name" value="AcrB_DN_DC_subdom"/>
</dbReference>
<feature type="transmembrane region" description="Helical" evidence="1">
    <location>
        <begin position="527"/>
        <end position="545"/>
    </location>
</feature>
<dbReference type="InterPro" id="IPR001036">
    <property type="entry name" value="Acrflvin-R"/>
</dbReference>
<dbReference type="PRINTS" id="PR00702">
    <property type="entry name" value="ACRIFLAVINRP"/>
</dbReference>
<dbReference type="Gene3D" id="3.30.70.1440">
    <property type="entry name" value="Multidrug efflux transporter AcrB pore domain"/>
    <property type="match status" value="1"/>
</dbReference>
<evidence type="ECO:0000256" key="1">
    <source>
        <dbReference type="SAM" id="Phobius"/>
    </source>
</evidence>
<feature type="transmembrane region" description="Helical" evidence="1">
    <location>
        <begin position="12"/>
        <end position="29"/>
    </location>
</feature>
<dbReference type="Pfam" id="PF00873">
    <property type="entry name" value="ACR_tran"/>
    <property type="match status" value="1"/>
</dbReference>
<feature type="transmembrane region" description="Helical" evidence="1">
    <location>
        <begin position="339"/>
        <end position="356"/>
    </location>
</feature>
<sequence length="1021" mass="112361">MNLIDLSIKRSVFAWTLMFGLIIFGAISLNRMGISALPDVDFPIVNVSVSYEGAAPEIVEAELLDPMEEALLSIEGIKEMRSSARQGQGSVTLEFDINRNVDVVLQEVQTAMGQIRWPTGVDPAVVRKQNPEEDPIIIFTVYGEAPLRDMLIWVDTYFMDQLRFLPGVGDVNITGFSERNLRVWIDPAKLKKYYLTVTDVVQALNQQHLESAAGQFVNGQRELRVRWLGEAASTKEVENIQIINRGGARIQDVVIRIKDVARVEDGLSDIRRQGRVEGKQAVGISIRKQRGTNEVEVAKNVLKKVEEIKDQFPKGFNYRVSVDFTRSTEATVDLTIEKLWVAALITILVCFLFLGSIQAAINILFSIPTSIVGTFTILYFSGFTLNLFTLLALTLSISIVVDDAIMLLENIVRHYRMGKPSAKAASEGAKEVLPAATAATAAVIAVFLPVVFMDGIIGKFFFQFGVTMSAAVLLSLLEAVTITPMRAAALLRNEPKVNRFEAWLDHLFERFAHSYQNSLKFTIRWKYTIIIASLLFFAGSLVLITKVRQEFVPPQDQDFIIVTAQAVPGTSLEATTDFAIQVEKIVKANKNVEGFFVSIGGGGGAANVNQIFLPVKLIPKADRSVTHMQVMEELRGELRKIKGLRISMRDISARNLSSGRQNPLAVNLRGPDLEVLQKASQELMDRLEKEKLAVDLDTDFRKGLPELILKPDRAAMSARGVSVQSVGDVLAAGVSGLRQGRYTADGRRYDIRFKIEEDKISSPKDFENLNARNNFGNLIPLSQLVKIEEQSTIQGISRVNRQRAISVFGNLGPGQSQSHVLERAGQIAKEILPPGYSFALEGASAGFAQSFQSLYGAMLVGVLVAYMILAVQFNSFIHPITVLVALPFSVTGALVALWMFDVSLNLFSFIGLIVLMGIAKKNSIMLVEFTNQHREGKKSPNEALLEACPIRLRPILMTSVATVAAATPLVFGHGIGAETRLPMGLAIIGGTIVSTILTLFVVPALYMALVPLESKHKVVDL</sequence>
<feature type="transmembrane region" description="Helical" evidence="1">
    <location>
        <begin position="906"/>
        <end position="929"/>
    </location>
</feature>
<feature type="transmembrane region" description="Helical" evidence="1">
    <location>
        <begin position="854"/>
        <end position="873"/>
    </location>
</feature>
<keyword evidence="1" id="KW-0472">Membrane</keyword>
<dbReference type="OrthoDB" id="5287074at2"/>
<gene>
    <name evidence="2" type="ORF">AZI86_18010</name>
</gene>
<dbReference type="Gene3D" id="3.30.70.1430">
    <property type="entry name" value="Multidrug efflux transporter AcrB pore domain"/>
    <property type="match status" value="2"/>
</dbReference>
<evidence type="ECO:0000313" key="2">
    <source>
        <dbReference type="EMBL" id="KYG61599.1"/>
    </source>
</evidence>
<dbReference type="SUPFAM" id="SSF82714">
    <property type="entry name" value="Multidrug efflux transporter AcrB TolC docking domain, DN and DC subdomains"/>
    <property type="match status" value="2"/>
</dbReference>
<organism evidence="2 3">
    <name type="scientific">Bdellovibrio bacteriovorus</name>
    <dbReference type="NCBI Taxonomy" id="959"/>
    <lineage>
        <taxon>Bacteria</taxon>
        <taxon>Pseudomonadati</taxon>
        <taxon>Bdellovibrionota</taxon>
        <taxon>Bdellovibrionia</taxon>
        <taxon>Bdellovibrionales</taxon>
        <taxon>Pseudobdellovibrionaceae</taxon>
        <taxon>Bdellovibrio</taxon>
    </lineage>
</organism>
<dbReference type="AlphaFoldDB" id="A0A150WEZ6"/>
<dbReference type="EMBL" id="LUKE01000006">
    <property type="protein sequence ID" value="KYG61599.1"/>
    <property type="molecule type" value="Genomic_DNA"/>
</dbReference>
<feature type="transmembrane region" description="Helical" evidence="1">
    <location>
        <begin position="432"/>
        <end position="450"/>
    </location>
</feature>
<comment type="caution">
    <text evidence="2">The sequence shown here is derived from an EMBL/GenBank/DDBJ whole genome shotgun (WGS) entry which is preliminary data.</text>
</comment>
<dbReference type="PANTHER" id="PTHR32063:SF0">
    <property type="entry name" value="SWARMING MOTILITY PROTEIN SWRC"/>
    <property type="match status" value="1"/>
</dbReference>
<feature type="transmembrane region" description="Helical" evidence="1">
    <location>
        <begin position="880"/>
        <end position="900"/>
    </location>
</feature>
<dbReference type="PANTHER" id="PTHR32063">
    <property type="match status" value="1"/>
</dbReference>
<name>A0A150WEZ6_BDEBC</name>
<feature type="transmembrane region" description="Helical" evidence="1">
    <location>
        <begin position="983"/>
        <end position="1009"/>
    </location>
</feature>
<dbReference type="Proteomes" id="UP000075320">
    <property type="component" value="Unassembled WGS sequence"/>
</dbReference>
<dbReference type="RefSeq" id="WP_061836681.1">
    <property type="nucleotide sequence ID" value="NZ_LUKE01000006.1"/>
</dbReference>
<dbReference type="SUPFAM" id="SSF82693">
    <property type="entry name" value="Multidrug efflux transporter AcrB pore domain, PN1, PN2, PC1 and PC2 subdomains"/>
    <property type="match status" value="3"/>
</dbReference>
<dbReference type="Gene3D" id="3.30.2090.10">
    <property type="entry name" value="Multidrug efflux transporter AcrB TolC docking domain, DN and DC subdomains"/>
    <property type="match status" value="2"/>
</dbReference>
<accession>A0A150WEZ6</accession>
<dbReference type="GO" id="GO:0042910">
    <property type="term" value="F:xenobiotic transmembrane transporter activity"/>
    <property type="evidence" value="ECO:0007669"/>
    <property type="project" value="TreeGrafter"/>
</dbReference>
<keyword evidence="1" id="KW-0812">Transmembrane</keyword>
<protein>
    <submittedName>
        <fullName evidence="2">Acriflavin resistance protein</fullName>
    </submittedName>
</protein>
<feature type="transmembrane region" description="Helical" evidence="1">
    <location>
        <begin position="950"/>
        <end position="971"/>
    </location>
</feature>
<feature type="transmembrane region" description="Helical" evidence="1">
    <location>
        <begin position="456"/>
        <end position="477"/>
    </location>
</feature>
<dbReference type="Gene3D" id="1.20.1640.10">
    <property type="entry name" value="Multidrug efflux transporter AcrB transmembrane domain"/>
    <property type="match status" value="2"/>
</dbReference>
<evidence type="ECO:0000313" key="3">
    <source>
        <dbReference type="Proteomes" id="UP000075320"/>
    </source>
</evidence>
<dbReference type="GO" id="GO:0005886">
    <property type="term" value="C:plasma membrane"/>
    <property type="evidence" value="ECO:0007669"/>
    <property type="project" value="TreeGrafter"/>
</dbReference>